<reference evidence="1" key="1">
    <citation type="submission" date="2018-02" db="EMBL/GenBank/DDBJ databases">
        <title>Rhizophora mucronata_Transcriptome.</title>
        <authorList>
            <person name="Meera S.P."/>
            <person name="Sreeshan A."/>
            <person name="Augustine A."/>
        </authorList>
    </citation>
    <scope>NUCLEOTIDE SEQUENCE</scope>
    <source>
        <tissue evidence="1">Leaf</tissue>
    </source>
</reference>
<dbReference type="EMBL" id="GGEC01072335">
    <property type="protein sequence ID" value="MBX52819.1"/>
    <property type="molecule type" value="Transcribed_RNA"/>
</dbReference>
<name>A0A2P2PDR4_RHIMU</name>
<sequence>MRSQNLNHFKLLNN</sequence>
<accession>A0A2P2PDR4</accession>
<protein>
    <submittedName>
        <fullName evidence="1">Uncharacterized protein</fullName>
    </submittedName>
</protein>
<evidence type="ECO:0000313" key="1">
    <source>
        <dbReference type="EMBL" id="MBX52819.1"/>
    </source>
</evidence>
<proteinExistence type="predicted"/>
<organism evidence="1">
    <name type="scientific">Rhizophora mucronata</name>
    <name type="common">Asiatic mangrove</name>
    <dbReference type="NCBI Taxonomy" id="61149"/>
    <lineage>
        <taxon>Eukaryota</taxon>
        <taxon>Viridiplantae</taxon>
        <taxon>Streptophyta</taxon>
        <taxon>Embryophyta</taxon>
        <taxon>Tracheophyta</taxon>
        <taxon>Spermatophyta</taxon>
        <taxon>Magnoliopsida</taxon>
        <taxon>eudicotyledons</taxon>
        <taxon>Gunneridae</taxon>
        <taxon>Pentapetalae</taxon>
        <taxon>rosids</taxon>
        <taxon>fabids</taxon>
        <taxon>Malpighiales</taxon>
        <taxon>Rhizophoraceae</taxon>
        <taxon>Rhizophora</taxon>
    </lineage>
</organism>